<proteinExistence type="inferred from homology"/>
<organism evidence="6 7">
    <name type="scientific">Chitinophaga filiformis</name>
    <name type="common">Myxococcus filiformis</name>
    <name type="synonym">Flexibacter filiformis</name>
    <dbReference type="NCBI Taxonomy" id="104663"/>
    <lineage>
        <taxon>Bacteria</taxon>
        <taxon>Pseudomonadati</taxon>
        <taxon>Bacteroidota</taxon>
        <taxon>Chitinophagia</taxon>
        <taxon>Chitinophagales</taxon>
        <taxon>Chitinophagaceae</taxon>
        <taxon>Chitinophaga</taxon>
    </lineage>
</organism>
<evidence type="ECO:0000259" key="4">
    <source>
        <dbReference type="Pfam" id="PF00370"/>
    </source>
</evidence>
<dbReference type="GO" id="GO:0004856">
    <property type="term" value="F:D-xylulokinase activity"/>
    <property type="evidence" value="ECO:0007669"/>
    <property type="project" value="TreeGrafter"/>
</dbReference>
<protein>
    <submittedName>
        <fullName evidence="6">Sugar (Pentulose or hexulose) kinase</fullName>
    </submittedName>
</protein>
<comment type="similarity">
    <text evidence="1">Belongs to the FGGY kinase family.</text>
</comment>
<reference evidence="6 7" key="1">
    <citation type="submission" date="2016-10" db="EMBL/GenBank/DDBJ databases">
        <authorList>
            <person name="de Groot N.N."/>
        </authorList>
    </citation>
    <scope>NUCLEOTIDE SEQUENCE [LARGE SCALE GENOMIC DNA]</scope>
    <source>
        <strain evidence="6 7">DSM 527</strain>
    </source>
</reference>
<dbReference type="InterPro" id="IPR043129">
    <property type="entry name" value="ATPase_NBD"/>
</dbReference>
<gene>
    <name evidence="6" type="ORF">SAMN04488121_102651</name>
</gene>
<dbReference type="RefSeq" id="WP_089831181.1">
    <property type="nucleotide sequence ID" value="NZ_FNBN01000002.1"/>
</dbReference>
<dbReference type="STRING" id="104663.SAMN04488121_102651"/>
<dbReference type="CDD" id="cd07772">
    <property type="entry name" value="ASKHA_NBD_FGGY_NaCK-like"/>
    <property type="match status" value="1"/>
</dbReference>
<name>A0A1G7N314_CHIFI</name>
<dbReference type="OrthoDB" id="9786272at2"/>
<dbReference type="Pfam" id="PF21546">
    <property type="entry name" value="FGGY_C_2"/>
    <property type="match status" value="1"/>
</dbReference>
<evidence type="ECO:0000259" key="5">
    <source>
        <dbReference type="Pfam" id="PF21546"/>
    </source>
</evidence>
<evidence type="ECO:0000256" key="1">
    <source>
        <dbReference type="ARBA" id="ARBA00009156"/>
    </source>
</evidence>
<dbReference type="GO" id="GO:0005829">
    <property type="term" value="C:cytosol"/>
    <property type="evidence" value="ECO:0007669"/>
    <property type="project" value="TreeGrafter"/>
</dbReference>
<dbReference type="EMBL" id="FNBN01000002">
    <property type="protein sequence ID" value="SDF68448.1"/>
    <property type="molecule type" value="Genomic_DNA"/>
</dbReference>
<dbReference type="PANTHER" id="PTHR10196:SF57">
    <property type="entry name" value="XYLULOSE KINASE"/>
    <property type="match status" value="1"/>
</dbReference>
<dbReference type="InterPro" id="IPR049382">
    <property type="entry name" value="FGGY_C_2"/>
</dbReference>
<feature type="domain" description="Carbohydrate kinase FGGY C-terminal" evidence="5">
    <location>
        <begin position="244"/>
        <end position="436"/>
    </location>
</feature>
<dbReference type="Gene3D" id="3.30.420.40">
    <property type="match status" value="2"/>
</dbReference>
<keyword evidence="2" id="KW-0808">Transferase</keyword>
<evidence type="ECO:0000256" key="2">
    <source>
        <dbReference type="ARBA" id="ARBA00022679"/>
    </source>
</evidence>
<feature type="domain" description="Carbohydrate kinase FGGY N-terminal" evidence="4">
    <location>
        <begin position="4"/>
        <end position="211"/>
    </location>
</feature>
<dbReference type="SUPFAM" id="SSF53067">
    <property type="entry name" value="Actin-like ATPase domain"/>
    <property type="match status" value="2"/>
</dbReference>
<evidence type="ECO:0000256" key="3">
    <source>
        <dbReference type="ARBA" id="ARBA00022777"/>
    </source>
</evidence>
<sequence length="460" mass="51357">MRCIAILDIGKTNKKIFLIDEHYRIVWERGACFDETVDEDGDACENIELLTNWVKDSLRELLRLPDYAIVAFNFSTYGASLVYLDEQGQVLAPLYNYLKPYPPGMEEALHHAAGGAGKLCADTASPALGSLNAGLQFYRLKQLQPAVFDRVKYALHLPQYISFLVTGQPLSDITSIGCHTMLWDFTQQRYHEWVLREGLAEKLPPVFPGDHVLPAAIDGYNCIAGVGLHDSSAALIPYLASFSEPFALISTGTWCITLNPFNNSPLTASELASDCLCYLTYENRPVKAARLFAGNEHEQQVKRLAEYYQTPVNYYQQVGFDPAIFARLLAVSPQQEQPVPGTGLLQASRFAERSLNEFTSYEIAYHRLLMDIMEQQQFSSSLVINGTPVKRIFVDGGFSRNSVYMHLLAAAFPQMEIYAASVAQATAIGAALAIHRHWNTLPLPADLVEMRHYSHGSIYI</sequence>
<dbReference type="Proteomes" id="UP000199045">
    <property type="component" value="Unassembled WGS sequence"/>
</dbReference>
<evidence type="ECO:0000313" key="6">
    <source>
        <dbReference type="EMBL" id="SDF68448.1"/>
    </source>
</evidence>
<accession>A0A1G7N314</accession>
<dbReference type="AlphaFoldDB" id="A0A1G7N314"/>
<dbReference type="InterPro" id="IPR018484">
    <property type="entry name" value="FGGY_N"/>
</dbReference>
<evidence type="ECO:0000313" key="7">
    <source>
        <dbReference type="Proteomes" id="UP000199045"/>
    </source>
</evidence>
<dbReference type="Pfam" id="PF00370">
    <property type="entry name" value="FGGY_N"/>
    <property type="match status" value="1"/>
</dbReference>
<dbReference type="PANTHER" id="PTHR10196">
    <property type="entry name" value="SUGAR KINASE"/>
    <property type="match status" value="1"/>
</dbReference>
<keyword evidence="3 6" id="KW-0418">Kinase</keyword>
<dbReference type="GO" id="GO:0005997">
    <property type="term" value="P:xylulose metabolic process"/>
    <property type="evidence" value="ECO:0007669"/>
    <property type="project" value="TreeGrafter"/>
</dbReference>